<dbReference type="EMBL" id="WTYS01000001">
    <property type="protein sequence ID" value="MXO56917.1"/>
    <property type="molecule type" value="Genomic_DNA"/>
</dbReference>
<organism evidence="1 2">
    <name type="scientific">Pontixanthobacter gangjinensis</name>
    <dbReference type="NCBI Taxonomy" id="1028742"/>
    <lineage>
        <taxon>Bacteria</taxon>
        <taxon>Pseudomonadati</taxon>
        <taxon>Pseudomonadota</taxon>
        <taxon>Alphaproteobacteria</taxon>
        <taxon>Sphingomonadales</taxon>
        <taxon>Erythrobacteraceae</taxon>
        <taxon>Pontixanthobacter</taxon>
    </lineage>
</organism>
<name>A0A6I4SQ02_9SPHN</name>
<dbReference type="OrthoDB" id="7390251at2"/>
<keyword evidence="2" id="KW-1185">Reference proteome</keyword>
<gene>
    <name evidence="1" type="ORF">GRI36_08470</name>
</gene>
<comment type="caution">
    <text evidence="1">The sequence shown here is derived from an EMBL/GenBank/DDBJ whole genome shotgun (WGS) entry which is preliminary data.</text>
</comment>
<reference evidence="1 2" key="1">
    <citation type="submission" date="2019-12" db="EMBL/GenBank/DDBJ databases">
        <title>Genomic-based taxomic classification of the family Erythrobacteraceae.</title>
        <authorList>
            <person name="Xu L."/>
        </authorList>
    </citation>
    <scope>NUCLEOTIDE SEQUENCE [LARGE SCALE GENOMIC DNA]</scope>
    <source>
        <strain evidence="1 2">JCM 17802</strain>
    </source>
</reference>
<proteinExistence type="predicted"/>
<accession>A0A6I4SQ02</accession>
<protein>
    <submittedName>
        <fullName evidence="1">Uncharacterized protein</fullName>
    </submittedName>
</protein>
<evidence type="ECO:0000313" key="1">
    <source>
        <dbReference type="EMBL" id="MXO56917.1"/>
    </source>
</evidence>
<dbReference type="RefSeq" id="WP_160598056.1">
    <property type="nucleotide sequence ID" value="NZ_WTYS01000001.1"/>
</dbReference>
<evidence type="ECO:0000313" key="2">
    <source>
        <dbReference type="Proteomes" id="UP000468943"/>
    </source>
</evidence>
<dbReference type="Proteomes" id="UP000468943">
    <property type="component" value="Unassembled WGS sequence"/>
</dbReference>
<dbReference type="AlphaFoldDB" id="A0A6I4SQ02"/>
<sequence>MTQTTEIPVEAILRDELAHGDAVLGTIAPILGHLVISQDNSLFSDEIIAQIRGMSESVAKQLLAEQAKVAGEQSIVDFIQRKQAELAADLMSSPEFLSHCHALTVERQLVEKLHRRSAVDPVLSPMLQALISSDDAAISSAAMAALAAQARFIQQQQRMELPVCELPGELFHAVVLIWRTTAEAGDEDVTARAEMQLRSIYDEGVSRLGLMSKLVAGMGQGARAALSVSHAGVALFVTALAYGSRQDRDIAVLSTNERQLGRFALGLRASGLKPQEVEEQFLMVHPEIAMPEGFELLRSERAAEMLATTDSRNAG</sequence>